<dbReference type="InterPro" id="IPR036737">
    <property type="entry name" value="OmpA-like_sf"/>
</dbReference>
<accession>A0A1I6I031</accession>
<dbReference type="InterPro" id="IPR050330">
    <property type="entry name" value="Bact_OuterMem_StrucFunc"/>
</dbReference>
<keyword evidence="8" id="KW-1185">Reference proteome</keyword>
<dbReference type="PROSITE" id="PS51123">
    <property type="entry name" value="OMPA_2"/>
    <property type="match status" value="1"/>
</dbReference>
<evidence type="ECO:0000313" key="8">
    <source>
        <dbReference type="Proteomes" id="UP000199478"/>
    </source>
</evidence>
<dbReference type="Proteomes" id="UP000199478">
    <property type="component" value="Unassembled WGS sequence"/>
</dbReference>
<evidence type="ECO:0000256" key="1">
    <source>
        <dbReference type="ARBA" id="ARBA00004442"/>
    </source>
</evidence>
<dbReference type="InterPro" id="IPR006665">
    <property type="entry name" value="OmpA-like"/>
</dbReference>
<dbReference type="PANTHER" id="PTHR30329">
    <property type="entry name" value="STATOR ELEMENT OF FLAGELLAR MOTOR COMPLEX"/>
    <property type="match status" value="1"/>
</dbReference>
<keyword evidence="2 4" id="KW-0472">Membrane</keyword>
<evidence type="ECO:0000313" key="7">
    <source>
        <dbReference type="EMBL" id="SFR60019.1"/>
    </source>
</evidence>
<feature type="domain" description="OmpA-like" evidence="6">
    <location>
        <begin position="221"/>
        <end position="339"/>
    </location>
</feature>
<evidence type="ECO:0000256" key="2">
    <source>
        <dbReference type="ARBA" id="ARBA00023136"/>
    </source>
</evidence>
<protein>
    <submittedName>
        <fullName evidence="7">OmpA family protein</fullName>
    </submittedName>
</protein>
<dbReference type="SUPFAM" id="SSF103088">
    <property type="entry name" value="OmpA-like"/>
    <property type="match status" value="1"/>
</dbReference>
<evidence type="ECO:0000259" key="6">
    <source>
        <dbReference type="PROSITE" id="PS51123"/>
    </source>
</evidence>
<dbReference type="EMBL" id="FOYP01000003">
    <property type="protein sequence ID" value="SFR60019.1"/>
    <property type="molecule type" value="Genomic_DNA"/>
</dbReference>
<reference evidence="8" key="1">
    <citation type="submission" date="2016-10" db="EMBL/GenBank/DDBJ databases">
        <authorList>
            <person name="Varghese N."/>
            <person name="Submissions S."/>
        </authorList>
    </citation>
    <scope>NUCLEOTIDE SEQUENCE [LARGE SCALE GENOMIC DNA]</scope>
    <source>
        <strain evidence="8">DSM 26879</strain>
    </source>
</reference>
<dbReference type="GO" id="GO:0009279">
    <property type="term" value="C:cell outer membrane"/>
    <property type="evidence" value="ECO:0007669"/>
    <property type="project" value="UniProtKB-SubCell"/>
</dbReference>
<dbReference type="PANTHER" id="PTHR30329:SF21">
    <property type="entry name" value="LIPOPROTEIN YIAD-RELATED"/>
    <property type="match status" value="1"/>
</dbReference>
<dbReference type="Pfam" id="PF00691">
    <property type="entry name" value="OmpA"/>
    <property type="match status" value="1"/>
</dbReference>
<comment type="subcellular location">
    <subcellularLocation>
        <location evidence="1">Cell outer membrane</location>
    </subcellularLocation>
</comment>
<evidence type="ECO:0000256" key="3">
    <source>
        <dbReference type="ARBA" id="ARBA00023237"/>
    </source>
</evidence>
<feature type="chain" id="PRO_5011791259" evidence="5">
    <location>
        <begin position="47"/>
        <end position="340"/>
    </location>
</feature>
<organism evidence="7 8">
    <name type="scientific">Yoonia tamlensis</name>
    <dbReference type="NCBI Taxonomy" id="390270"/>
    <lineage>
        <taxon>Bacteria</taxon>
        <taxon>Pseudomonadati</taxon>
        <taxon>Pseudomonadota</taxon>
        <taxon>Alphaproteobacteria</taxon>
        <taxon>Rhodobacterales</taxon>
        <taxon>Paracoccaceae</taxon>
        <taxon>Yoonia</taxon>
    </lineage>
</organism>
<dbReference type="AlphaFoldDB" id="A0A1I6I031"/>
<proteinExistence type="predicted"/>
<evidence type="ECO:0000256" key="5">
    <source>
        <dbReference type="SAM" id="SignalP"/>
    </source>
</evidence>
<sequence>MWDSITIGSCRSNLLNRLLRATTIQRANRGIAGLALACAFATGACAQSLQFPNNAHQQFQAVVAIDSYAMPVDIWANGVLPVEIVEGMVTKQAWRIDAQALTTLQLLRPLREQLRDDRYQIIFECQTEACGGFDFRFGTPTLPPPEMQINIGDFRFLSARRIGAQGPEYLTLLVSRTAQAGFVQLVHVGPELAEAPVVAVAEGAALTRGAPTSSGSLADQLAASGHAILADLTFETGSSQLAAGDMQSLRALADYLADNPDRDVALVGHTDASGSLDANIALSKRRAGSVLERLVTDYGVARAQLAAEGMGYLSPIASNLTEEGRQENRRVEVIVVSTSE</sequence>
<keyword evidence="5" id="KW-0732">Signal</keyword>
<name>A0A1I6I031_9RHOB</name>
<gene>
    <name evidence="7" type="ORF">SAMN04488005_3166</name>
</gene>
<dbReference type="OrthoDB" id="9792021at2"/>
<dbReference type="RefSeq" id="WP_090201738.1">
    <property type="nucleotide sequence ID" value="NZ_FOYP01000003.1"/>
</dbReference>
<dbReference type="InterPro" id="IPR006664">
    <property type="entry name" value="OMP_bac"/>
</dbReference>
<dbReference type="CDD" id="cd07185">
    <property type="entry name" value="OmpA_C-like"/>
    <property type="match status" value="1"/>
</dbReference>
<dbReference type="Gene3D" id="3.30.1330.60">
    <property type="entry name" value="OmpA-like domain"/>
    <property type="match status" value="1"/>
</dbReference>
<dbReference type="PRINTS" id="PR01021">
    <property type="entry name" value="OMPADOMAIN"/>
</dbReference>
<dbReference type="STRING" id="390270.SAMN04488005_3166"/>
<keyword evidence="3" id="KW-0998">Cell outer membrane</keyword>
<evidence type="ECO:0000256" key="4">
    <source>
        <dbReference type="PROSITE-ProRule" id="PRU00473"/>
    </source>
</evidence>
<feature type="signal peptide" evidence="5">
    <location>
        <begin position="1"/>
        <end position="46"/>
    </location>
</feature>